<dbReference type="AlphaFoldDB" id="A0A1R4FDV9"/>
<gene>
    <name evidence="4" type="ORF">CZ674_04030</name>
</gene>
<keyword evidence="1 2" id="KW-0238">DNA-binding</keyword>
<organism evidence="4 5">
    <name type="scientific">Agrococcus casei LMG 22410</name>
    <dbReference type="NCBI Taxonomy" id="1255656"/>
    <lineage>
        <taxon>Bacteria</taxon>
        <taxon>Bacillati</taxon>
        <taxon>Actinomycetota</taxon>
        <taxon>Actinomycetes</taxon>
        <taxon>Micrococcales</taxon>
        <taxon>Microbacteriaceae</taxon>
        <taxon>Agrococcus</taxon>
    </lineage>
</organism>
<dbReference type="Pfam" id="PF00440">
    <property type="entry name" value="TetR_N"/>
    <property type="match status" value="1"/>
</dbReference>
<dbReference type="PROSITE" id="PS50977">
    <property type="entry name" value="HTH_TETR_2"/>
    <property type="match status" value="1"/>
</dbReference>
<feature type="DNA-binding region" description="H-T-H motif" evidence="2">
    <location>
        <begin position="13"/>
        <end position="32"/>
    </location>
</feature>
<evidence type="ECO:0000313" key="4">
    <source>
        <dbReference type="EMBL" id="SJM53991.1"/>
    </source>
</evidence>
<accession>A0A1R4FDV9</accession>
<reference evidence="4 5" key="1">
    <citation type="submission" date="2017-02" db="EMBL/GenBank/DDBJ databases">
        <authorList>
            <person name="Peterson S.W."/>
        </authorList>
    </citation>
    <scope>NUCLEOTIDE SEQUENCE [LARGE SCALE GENOMIC DNA]</scope>
    <source>
        <strain evidence="4 5">LMG 22410</strain>
    </source>
</reference>
<evidence type="ECO:0000256" key="2">
    <source>
        <dbReference type="PROSITE-ProRule" id="PRU00335"/>
    </source>
</evidence>
<sequence>MLEVVLELGISVTSRDLAAAAGVSEGTLFKVFETKENLLRSLASKHSGMPDSVGVWLQSIDVAGMSFEDLVIGIIENAMEQYRRSFRIFYALGPYIDSPGKDALEQFERELEPWTDALLQHSHRLRASPESAASILRMHAVAAADTTNMWTQQLTPAEHADIFLHGLMRPHDAAALDSTARDSAAHDSTQGTQE</sequence>
<dbReference type="InterPro" id="IPR009057">
    <property type="entry name" value="Homeodomain-like_sf"/>
</dbReference>
<dbReference type="GO" id="GO:0003677">
    <property type="term" value="F:DNA binding"/>
    <property type="evidence" value="ECO:0007669"/>
    <property type="project" value="UniProtKB-UniRule"/>
</dbReference>
<evidence type="ECO:0000256" key="1">
    <source>
        <dbReference type="ARBA" id="ARBA00023125"/>
    </source>
</evidence>
<dbReference type="SUPFAM" id="SSF46689">
    <property type="entry name" value="Homeodomain-like"/>
    <property type="match status" value="1"/>
</dbReference>
<feature type="domain" description="HTH tetR-type" evidence="3">
    <location>
        <begin position="1"/>
        <end position="50"/>
    </location>
</feature>
<evidence type="ECO:0000259" key="3">
    <source>
        <dbReference type="PROSITE" id="PS50977"/>
    </source>
</evidence>
<protein>
    <recommendedName>
        <fullName evidence="3">HTH tetR-type domain-containing protein</fullName>
    </recommendedName>
</protein>
<dbReference type="Proteomes" id="UP000195787">
    <property type="component" value="Unassembled WGS sequence"/>
</dbReference>
<dbReference type="Gene3D" id="1.10.357.10">
    <property type="entry name" value="Tetracycline Repressor, domain 2"/>
    <property type="match status" value="1"/>
</dbReference>
<proteinExistence type="predicted"/>
<keyword evidence="5" id="KW-1185">Reference proteome</keyword>
<dbReference type="EMBL" id="FUHU01000020">
    <property type="protein sequence ID" value="SJM53991.1"/>
    <property type="molecule type" value="Genomic_DNA"/>
</dbReference>
<dbReference type="InterPro" id="IPR001647">
    <property type="entry name" value="HTH_TetR"/>
</dbReference>
<name>A0A1R4FDV9_9MICO</name>
<evidence type="ECO:0000313" key="5">
    <source>
        <dbReference type="Proteomes" id="UP000195787"/>
    </source>
</evidence>